<organism evidence="1 2">
    <name type="scientific">Eumeta variegata</name>
    <name type="common">Bagworm moth</name>
    <name type="synonym">Eumeta japonica</name>
    <dbReference type="NCBI Taxonomy" id="151549"/>
    <lineage>
        <taxon>Eukaryota</taxon>
        <taxon>Metazoa</taxon>
        <taxon>Ecdysozoa</taxon>
        <taxon>Arthropoda</taxon>
        <taxon>Hexapoda</taxon>
        <taxon>Insecta</taxon>
        <taxon>Pterygota</taxon>
        <taxon>Neoptera</taxon>
        <taxon>Endopterygota</taxon>
        <taxon>Lepidoptera</taxon>
        <taxon>Glossata</taxon>
        <taxon>Ditrysia</taxon>
        <taxon>Tineoidea</taxon>
        <taxon>Psychidae</taxon>
        <taxon>Oiketicinae</taxon>
        <taxon>Eumeta</taxon>
    </lineage>
</organism>
<sequence length="133" mass="14836">MATFQLHHQTLITIEYQRQSLSFRGAALEAALRGHAGPHVHCRSAACAAQVWRARHERDAAVARARQLAAALAAHGLQPPPRRLASAAELLDRQHDATRPRMLHARTLLPRDQRADLLPDLERPLSCGDLRDR</sequence>
<name>A0A4C1U0F8_EUMVA</name>
<protein>
    <submittedName>
        <fullName evidence="1">Uncharacterized protein</fullName>
    </submittedName>
</protein>
<gene>
    <name evidence="1" type="ORF">EVAR_75107_1</name>
</gene>
<dbReference type="EMBL" id="BGZK01000112">
    <property type="protein sequence ID" value="GBP19815.1"/>
    <property type="molecule type" value="Genomic_DNA"/>
</dbReference>
<dbReference type="Proteomes" id="UP000299102">
    <property type="component" value="Unassembled WGS sequence"/>
</dbReference>
<dbReference type="STRING" id="151549.A0A4C1U0F8"/>
<dbReference type="OrthoDB" id="7482127at2759"/>
<reference evidence="1 2" key="1">
    <citation type="journal article" date="2019" name="Commun. Biol.">
        <title>The bagworm genome reveals a unique fibroin gene that provides high tensile strength.</title>
        <authorList>
            <person name="Kono N."/>
            <person name="Nakamura H."/>
            <person name="Ohtoshi R."/>
            <person name="Tomita M."/>
            <person name="Numata K."/>
            <person name="Arakawa K."/>
        </authorList>
    </citation>
    <scope>NUCLEOTIDE SEQUENCE [LARGE SCALE GENOMIC DNA]</scope>
</reference>
<dbReference type="AlphaFoldDB" id="A0A4C1U0F8"/>
<keyword evidence="2" id="KW-1185">Reference proteome</keyword>
<evidence type="ECO:0000313" key="1">
    <source>
        <dbReference type="EMBL" id="GBP19815.1"/>
    </source>
</evidence>
<comment type="caution">
    <text evidence="1">The sequence shown here is derived from an EMBL/GenBank/DDBJ whole genome shotgun (WGS) entry which is preliminary data.</text>
</comment>
<accession>A0A4C1U0F8</accession>
<evidence type="ECO:0000313" key="2">
    <source>
        <dbReference type="Proteomes" id="UP000299102"/>
    </source>
</evidence>
<proteinExistence type="predicted"/>